<name>A0ABV6KAU6_9BACI</name>
<feature type="transmembrane region" description="Helical" evidence="6">
    <location>
        <begin position="104"/>
        <end position="129"/>
    </location>
</feature>
<feature type="transmembrane region" description="Helical" evidence="6">
    <location>
        <begin position="135"/>
        <end position="154"/>
    </location>
</feature>
<dbReference type="SUPFAM" id="SSF103473">
    <property type="entry name" value="MFS general substrate transporter"/>
    <property type="match status" value="1"/>
</dbReference>
<evidence type="ECO:0000256" key="4">
    <source>
        <dbReference type="ARBA" id="ARBA00022989"/>
    </source>
</evidence>
<dbReference type="Pfam" id="PF07690">
    <property type="entry name" value="MFS_1"/>
    <property type="match status" value="1"/>
</dbReference>
<evidence type="ECO:0000256" key="3">
    <source>
        <dbReference type="ARBA" id="ARBA00022692"/>
    </source>
</evidence>
<feature type="transmembrane region" description="Helical" evidence="6">
    <location>
        <begin position="42"/>
        <end position="63"/>
    </location>
</feature>
<keyword evidence="2" id="KW-0813">Transport</keyword>
<dbReference type="InterPro" id="IPR005829">
    <property type="entry name" value="Sugar_transporter_CS"/>
</dbReference>
<evidence type="ECO:0000259" key="7">
    <source>
        <dbReference type="PROSITE" id="PS50850"/>
    </source>
</evidence>
<evidence type="ECO:0000256" key="2">
    <source>
        <dbReference type="ARBA" id="ARBA00022448"/>
    </source>
</evidence>
<gene>
    <name evidence="8" type="ORF">ACFFHM_07575</name>
</gene>
<dbReference type="PROSITE" id="PS00217">
    <property type="entry name" value="SUGAR_TRANSPORT_2"/>
    <property type="match status" value="1"/>
</dbReference>
<comment type="subcellular location">
    <subcellularLocation>
        <location evidence="1">Cell membrane</location>
        <topology evidence="1">Multi-pass membrane protein</topology>
    </subcellularLocation>
</comment>
<dbReference type="RefSeq" id="WP_335960273.1">
    <property type="nucleotide sequence ID" value="NZ_JAXBLX010000009.1"/>
</dbReference>
<evidence type="ECO:0000256" key="6">
    <source>
        <dbReference type="SAM" id="Phobius"/>
    </source>
</evidence>
<dbReference type="EMBL" id="JBHLUX010000020">
    <property type="protein sequence ID" value="MFC0470384.1"/>
    <property type="molecule type" value="Genomic_DNA"/>
</dbReference>
<keyword evidence="3 6" id="KW-0812">Transmembrane</keyword>
<evidence type="ECO:0000313" key="8">
    <source>
        <dbReference type="EMBL" id="MFC0470384.1"/>
    </source>
</evidence>
<dbReference type="InterPro" id="IPR052714">
    <property type="entry name" value="MFS_Exporter"/>
</dbReference>
<dbReference type="InterPro" id="IPR036259">
    <property type="entry name" value="MFS_trans_sf"/>
</dbReference>
<accession>A0ABV6KAU6</accession>
<comment type="caution">
    <text evidence="8">The sequence shown here is derived from an EMBL/GenBank/DDBJ whole genome shotgun (WGS) entry which is preliminary data.</text>
</comment>
<feature type="domain" description="Major facilitator superfamily (MFS) profile" evidence="7">
    <location>
        <begin position="1"/>
        <end position="172"/>
    </location>
</feature>
<evidence type="ECO:0000313" key="9">
    <source>
        <dbReference type="Proteomes" id="UP001589838"/>
    </source>
</evidence>
<dbReference type="InterPro" id="IPR020846">
    <property type="entry name" value="MFS_dom"/>
</dbReference>
<dbReference type="Gene3D" id="1.20.1250.20">
    <property type="entry name" value="MFS general substrate transporter like domains"/>
    <property type="match status" value="1"/>
</dbReference>
<sequence length="172" mass="19089">MSFVPVYAEELGFLQASSYFFVVYALVMLLSRPFTGKWLDVYGANVIVYPSILIFSFGMFLLAMSETTVMFLLAGAFIGLGWGTLFPTFQTISVQKAAAERRGLAMATFLSIFDLGIGVGSFIVGMVVAETSLHTFYYSGSFILLLGIVVYHLMHGRYLLKEPNYQKNNHIG</sequence>
<keyword evidence="9" id="KW-1185">Reference proteome</keyword>
<keyword evidence="5 6" id="KW-0472">Membrane</keyword>
<feature type="transmembrane region" description="Helical" evidence="6">
    <location>
        <begin position="69"/>
        <end position="92"/>
    </location>
</feature>
<organism evidence="8 9">
    <name type="scientific">Halalkalibacter kiskunsagensis</name>
    <dbReference type="NCBI Taxonomy" id="1548599"/>
    <lineage>
        <taxon>Bacteria</taxon>
        <taxon>Bacillati</taxon>
        <taxon>Bacillota</taxon>
        <taxon>Bacilli</taxon>
        <taxon>Bacillales</taxon>
        <taxon>Bacillaceae</taxon>
        <taxon>Halalkalibacter</taxon>
    </lineage>
</organism>
<protein>
    <submittedName>
        <fullName evidence="8">MFS transporter</fullName>
    </submittedName>
</protein>
<feature type="transmembrane region" description="Helical" evidence="6">
    <location>
        <begin position="12"/>
        <end position="30"/>
    </location>
</feature>
<dbReference type="PANTHER" id="PTHR23531:SF2">
    <property type="entry name" value="PERMEASE"/>
    <property type="match status" value="1"/>
</dbReference>
<dbReference type="InterPro" id="IPR011701">
    <property type="entry name" value="MFS"/>
</dbReference>
<evidence type="ECO:0000256" key="5">
    <source>
        <dbReference type="ARBA" id="ARBA00023136"/>
    </source>
</evidence>
<evidence type="ECO:0000256" key="1">
    <source>
        <dbReference type="ARBA" id="ARBA00004651"/>
    </source>
</evidence>
<dbReference type="Proteomes" id="UP001589838">
    <property type="component" value="Unassembled WGS sequence"/>
</dbReference>
<dbReference type="PANTHER" id="PTHR23531">
    <property type="entry name" value="QUINOLENE RESISTANCE PROTEIN NORA"/>
    <property type="match status" value="1"/>
</dbReference>
<dbReference type="PROSITE" id="PS50850">
    <property type="entry name" value="MFS"/>
    <property type="match status" value="1"/>
</dbReference>
<proteinExistence type="predicted"/>
<reference evidence="8 9" key="1">
    <citation type="submission" date="2024-09" db="EMBL/GenBank/DDBJ databases">
        <authorList>
            <person name="Sun Q."/>
            <person name="Mori K."/>
        </authorList>
    </citation>
    <scope>NUCLEOTIDE SEQUENCE [LARGE SCALE GENOMIC DNA]</scope>
    <source>
        <strain evidence="8 9">NCAIM B.02610</strain>
    </source>
</reference>
<keyword evidence="4 6" id="KW-1133">Transmembrane helix</keyword>